<evidence type="ECO:0000256" key="6">
    <source>
        <dbReference type="ARBA" id="ARBA00022692"/>
    </source>
</evidence>
<dbReference type="GO" id="GO:0046933">
    <property type="term" value="F:proton-transporting ATP synthase activity, rotational mechanism"/>
    <property type="evidence" value="ECO:0007669"/>
    <property type="project" value="UniProtKB-UniRule"/>
</dbReference>
<evidence type="ECO:0000256" key="8">
    <source>
        <dbReference type="ARBA" id="ARBA00022989"/>
    </source>
</evidence>
<comment type="function">
    <text evidence="12 14">F(1)F(0) ATP synthase produces ATP from ADP in the presence of a proton or sodium gradient. F-type ATPases consist of two structural domains, F(1) containing the extramembraneous catalytic core and F(0) containing the membrane proton channel, linked together by a central stalk and a peripheral stalk. During catalysis, ATP synthesis in the catalytic domain of F(1) is coupled via a rotary mechanism of the central stalk subunits to proton translocation.</text>
</comment>
<dbReference type="Gene3D" id="1.20.5.620">
    <property type="entry name" value="F1F0 ATP synthase subunit B, membrane domain"/>
    <property type="match status" value="1"/>
</dbReference>
<feature type="transmembrane region" description="Helical" evidence="14">
    <location>
        <begin position="21"/>
        <end position="40"/>
    </location>
</feature>
<keyword evidence="4 14" id="KW-1003">Cell membrane</keyword>
<dbReference type="CDD" id="cd06503">
    <property type="entry name" value="ATP-synt_Fo_b"/>
    <property type="match status" value="1"/>
</dbReference>
<feature type="coiled-coil region" evidence="16">
    <location>
        <begin position="58"/>
        <end position="114"/>
    </location>
</feature>
<dbReference type="HAMAP" id="MF_01398">
    <property type="entry name" value="ATP_synth_b_bprime"/>
    <property type="match status" value="1"/>
</dbReference>
<keyword evidence="16" id="KW-0175">Coiled coil</keyword>
<dbReference type="Pfam" id="PF00430">
    <property type="entry name" value="ATP-synt_B"/>
    <property type="match status" value="1"/>
</dbReference>
<keyword evidence="8 14" id="KW-1133">Transmembrane helix</keyword>
<evidence type="ECO:0000256" key="7">
    <source>
        <dbReference type="ARBA" id="ARBA00022781"/>
    </source>
</evidence>
<keyword evidence="18" id="KW-1185">Reference proteome</keyword>
<dbReference type="InterPro" id="IPR002146">
    <property type="entry name" value="ATP_synth_b/b'su_bac/chlpt"/>
</dbReference>
<gene>
    <name evidence="14" type="primary">atpF</name>
    <name evidence="17" type="ORF">HNR02_001185</name>
</gene>
<organism evidence="17 18">
    <name type="scientific">Amycolatopsis endophytica</name>
    <dbReference type="NCBI Taxonomy" id="860233"/>
    <lineage>
        <taxon>Bacteria</taxon>
        <taxon>Bacillati</taxon>
        <taxon>Actinomycetota</taxon>
        <taxon>Actinomycetes</taxon>
        <taxon>Pseudonocardiales</taxon>
        <taxon>Pseudonocardiaceae</taxon>
        <taxon>Amycolatopsis</taxon>
    </lineage>
</organism>
<evidence type="ECO:0000256" key="1">
    <source>
        <dbReference type="ARBA" id="ARBA00004162"/>
    </source>
</evidence>
<dbReference type="NCBIfam" id="NF004412">
    <property type="entry name" value="PRK05759.1-3"/>
    <property type="match status" value="1"/>
</dbReference>
<evidence type="ECO:0000256" key="16">
    <source>
        <dbReference type="SAM" id="Coils"/>
    </source>
</evidence>
<comment type="function">
    <text evidence="14">Component of the F(0) channel, it forms part of the peripheral stalk, linking F(1) to F(0).</text>
</comment>
<dbReference type="InterPro" id="IPR028987">
    <property type="entry name" value="ATP_synth_B-like_membr_sf"/>
</dbReference>
<comment type="similarity">
    <text evidence="2 14 15">Belongs to the ATPase B chain family.</text>
</comment>
<dbReference type="InterPro" id="IPR050059">
    <property type="entry name" value="ATP_synthase_B_chain"/>
</dbReference>
<keyword evidence="11 14" id="KW-0066">ATP synthesis</keyword>
<evidence type="ECO:0000256" key="15">
    <source>
        <dbReference type="RuleBase" id="RU003848"/>
    </source>
</evidence>
<evidence type="ECO:0000313" key="17">
    <source>
        <dbReference type="EMBL" id="NYI87862.1"/>
    </source>
</evidence>
<dbReference type="GO" id="GO:0005886">
    <property type="term" value="C:plasma membrane"/>
    <property type="evidence" value="ECO:0007669"/>
    <property type="project" value="UniProtKB-SubCell"/>
</dbReference>
<evidence type="ECO:0000256" key="13">
    <source>
        <dbReference type="ARBA" id="ARBA00025830"/>
    </source>
</evidence>
<dbReference type="NCBIfam" id="TIGR01144">
    <property type="entry name" value="ATP_synt_b"/>
    <property type="match status" value="1"/>
</dbReference>
<evidence type="ECO:0000256" key="2">
    <source>
        <dbReference type="ARBA" id="ARBA00005513"/>
    </source>
</evidence>
<dbReference type="PANTHER" id="PTHR33445">
    <property type="entry name" value="ATP SYNTHASE SUBUNIT B', CHLOROPLASTIC"/>
    <property type="match status" value="1"/>
</dbReference>
<accession>A0A853AYZ0</accession>
<dbReference type="SUPFAM" id="SSF81573">
    <property type="entry name" value="F1F0 ATP synthase subunit B, membrane domain"/>
    <property type="match status" value="1"/>
</dbReference>
<dbReference type="RefSeq" id="WP_179772190.1">
    <property type="nucleotide sequence ID" value="NZ_JACCFK010000001.1"/>
</dbReference>
<dbReference type="EMBL" id="JACCFK010000001">
    <property type="protein sequence ID" value="NYI87862.1"/>
    <property type="molecule type" value="Genomic_DNA"/>
</dbReference>
<dbReference type="GO" id="GO:0046961">
    <property type="term" value="F:proton-transporting ATPase activity, rotational mechanism"/>
    <property type="evidence" value="ECO:0007669"/>
    <property type="project" value="TreeGrafter"/>
</dbReference>
<comment type="caution">
    <text evidence="17">The sequence shown here is derived from an EMBL/GenBank/DDBJ whole genome shotgun (WGS) entry which is preliminary data.</text>
</comment>
<evidence type="ECO:0000256" key="14">
    <source>
        <dbReference type="HAMAP-Rule" id="MF_01398"/>
    </source>
</evidence>
<protein>
    <recommendedName>
        <fullName evidence="14">ATP synthase subunit b</fullName>
    </recommendedName>
    <alternativeName>
        <fullName evidence="14">ATP synthase F(0) sector subunit b</fullName>
    </alternativeName>
    <alternativeName>
        <fullName evidence="14">ATPase subunit I</fullName>
    </alternativeName>
    <alternativeName>
        <fullName evidence="14">F-type ATPase subunit b</fullName>
        <shortName evidence="14">F-ATPase subunit b</shortName>
    </alternativeName>
</protein>
<evidence type="ECO:0000256" key="5">
    <source>
        <dbReference type="ARBA" id="ARBA00022547"/>
    </source>
</evidence>
<dbReference type="InterPro" id="IPR005864">
    <property type="entry name" value="ATP_synth_F0_bsu_bac"/>
</dbReference>
<name>A0A853AYZ0_9PSEU</name>
<keyword evidence="7 14" id="KW-0375">Hydrogen ion transport</keyword>
<comment type="subcellular location">
    <subcellularLocation>
        <location evidence="1 14">Cell membrane</location>
        <topology evidence="1 14">Single-pass membrane protein</topology>
    </subcellularLocation>
</comment>
<evidence type="ECO:0000256" key="11">
    <source>
        <dbReference type="ARBA" id="ARBA00023310"/>
    </source>
</evidence>
<evidence type="ECO:0000256" key="3">
    <source>
        <dbReference type="ARBA" id="ARBA00022448"/>
    </source>
</evidence>
<evidence type="ECO:0000313" key="18">
    <source>
        <dbReference type="Proteomes" id="UP000549616"/>
    </source>
</evidence>
<keyword evidence="3 14" id="KW-0813">Transport</keyword>
<evidence type="ECO:0000256" key="4">
    <source>
        <dbReference type="ARBA" id="ARBA00022475"/>
    </source>
</evidence>
<keyword evidence="9 14" id="KW-0406">Ion transport</keyword>
<keyword evidence="5 14" id="KW-0138">CF(0)</keyword>
<dbReference type="GO" id="GO:0045259">
    <property type="term" value="C:proton-transporting ATP synthase complex"/>
    <property type="evidence" value="ECO:0007669"/>
    <property type="project" value="UniProtKB-KW"/>
</dbReference>
<dbReference type="AlphaFoldDB" id="A0A853AYZ0"/>
<keyword evidence="10 14" id="KW-0472">Membrane</keyword>
<proteinExistence type="inferred from homology"/>
<evidence type="ECO:0000256" key="12">
    <source>
        <dbReference type="ARBA" id="ARBA00025198"/>
    </source>
</evidence>
<sequence length="174" mass="19243">MILANAVLAADNPVVPDYVELGLGLVAFLVLLFLLAKFAVPRFEALFEARAEKIEGGIEKAEKAQAAAAEALNRYRGQLADARAEAARIRDEAREEGERVRAELRAEAQEEARRLIARGEADLTEQRGRIAAEMRPELSRFAVELAERIVGESLADEAQRRGTVARFLTELERS</sequence>
<comment type="subunit">
    <text evidence="13 14">F-type ATPases have 2 components, F(1) - the catalytic core - and F(0) - the membrane proton channel. F(1) has five subunits: alpha(3), beta(3), gamma(1), delta(1), epsilon(1). F(0) has three main subunits: a(1), b(2) and c(10-14). The alpha and beta chains form an alternating ring which encloses part of the gamma chain. F(1) is attached to F(0) by a central stalk formed by the gamma and epsilon chains, while a peripheral stalk is formed by the delta and b chains.</text>
</comment>
<dbReference type="Proteomes" id="UP000549616">
    <property type="component" value="Unassembled WGS sequence"/>
</dbReference>
<evidence type="ECO:0000256" key="9">
    <source>
        <dbReference type="ARBA" id="ARBA00023065"/>
    </source>
</evidence>
<reference evidence="17 18" key="1">
    <citation type="submission" date="2020-07" db="EMBL/GenBank/DDBJ databases">
        <title>Sequencing the genomes of 1000 actinobacteria strains.</title>
        <authorList>
            <person name="Klenk H.-P."/>
        </authorList>
    </citation>
    <scope>NUCLEOTIDE SEQUENCE [LARGE SCALE GENOMIC DNA]</scope>
    <source>
        <strain evidence="17 18">DSM 104006</strain>
    </source>
</reference>
<keyword evidence="6 14" id="KW-0812">Transmembrane</keyword>
<evidence type="ECO:0000256" key="10">
    <source>
        <dbReference type="ARBA" id="ARBA00023136"/>
    </source>
</evidence>
<dbReference type="PANTHER" id="PTHR33445:SF1">
    <property type="entry name" value="ATP SYNTHASE SUBUNIT B"/>
    <property type="match status" value="1"/>
</dbReference>